<dbReference type="Proteomes" id="UP000501408">
    <property type="component" value="Chromosome 1"/>
</dbReference>
<dbReference type="RefSeq" id="WP_077455856.1">
    <property type="nucleotide sequence ID" value="NZ_CP050266.1"/>
</dbReference>
<reference evidence="2 3" key="1">
    <citation type="submission" date="2020-03" db="EMBL/GenBank/DDBJ databases">
        <title>Genome mining reveals the biosynthetic pathways of PHA and ectoines of the halophilic strain Salinivibrio costicola M318 isolated from fermented shrimp paste.</title>
        <authorList>
            <person name="Doan T.V."/>
            <person name="Tran L.T."/>
            <person name="Trieu T.A."/>
            <person name="Nguyen Q.V."/>
            <person name="Quach T.N."/>
            <person name="Phi T.Q."/>
            <person name="Kumar S."/>
        </authorList>
    </citation>
    <scope>NUCLEOTIDE SEQUENCE [LARGE SCALE GENOMIC DNA]</scope>
    <source>
        <strain evidence="2 3">M318</strain>
    </source>
</reference>
<proteinExistence type="predicted"/>
<accession>A0ABX6K7I6</accession>
<dbReference type="Pfam" id="PF11075">
    <property type="entry name" value="DUF2780"/>
    <property type="match status" value="1"/>
</dbReference>
<evidence type="ECO:0000256" key="1">
    <source>
        <dbReference type="SAM" id="SignalP"/>
    </source>
</evidence>
<organism evidence="2 3">
    <name type="scientific">Salinivibrio costicola</name>
    <name type="common">Vibrio costicola</name>
    <dbReference type="NCBI Taxonomy" id="51367"/>
    <lineage>
        <taxon>Bacteria</taxon>
        <taxon>Pseudomonadati</taxon>
        <taxon>Pseudomonadota</taxon>
        <taxon>Gammaproteobacteria</taxon>
        <taxon>Vibrionales</taxon>
        <taxon>Vibrionaceae</taxon>
        <taxon>Salinivibrio</taxon>
    </lineage>
</organism>
<keyword evidence="1" id="KW-0732">Signal</keyword>
<feature type="chain" id="PRO_5045343915" evidence="1">
    <location>
        <begin position="22"/>
        <end position="160"/>
    </location>
</feature>
<keyword evidence="3" id="KW-1185">Reference proteome</keyword>
<evidence type="ECO:0000313" key="2">
    <source>
        <dbReference type="EMBL" id="QIR06195.1"/>
    </source>
</evidence>
<feature type="signal peptide" evidence="1">
    <location>
        <begin position="1"/>
        <end position="21"/>
    </location>
</feature>
<protein>
    <submittedName>
        <fullName evidence="2">DUF2780 domain-containing protein</fullName>
    </submittedName>
</protein>
<name>A0ABX6K7I6_SALCS</name>
<dbReference type="EMBL" id="CP050266">
    <property type="protein sequence ID" value="QIR06195.1"/>
    <property type="molecule type" value="Genomic_DNA"/>
</dbReference>
<dbReference type="InterPro" id="IPR021302">
    <property type="entry name" value="DUF2780_VcgC/VcgE"/>
</dbReference>
<evidence type="ECO:0000313" key="3">
    <source>
        <dbReference type="Proteomes" id="UP000501408"/>
    </source>
</evidence>
<sequence length="160" mass="16336">MKATLPALTLAAILISPSSQALFGQGNTTTDVMTQMATQFADDQASESPLVQAITEQVDVSPTQAAGGASALLAMAANQLSGNQQQELASLRPDLSSLSSLLGDSGIGDNIGSLESLYNVADTLGIDAATLQQFVPIVLDYLGQQGASEGLLSALTGLWP</sequence>
<gene>
    <name evidence="2" type="ORF">HBA18_07285</name>
</gene>